<accession>A0A0P7H7L2</accession>
<proteinExistence type="predicted"/>
<dbReference type="OrthoDB" id="350524at2157"/>
<dbReference type="STRING" id="699431.SY89_00094"/>
<organism evidence="2 3">
    <name type="scientific">Halolamina pelagica</name>
    <dbReference type="NCBI Taxonomy" id="699431"/>
    <lineage>
        <taxon>Archaea</taxon>
        <taxon>Methanobacteriati</taxon>
        <taxon>Methanobacteriota</taxon>
        <taxon>Stenosarchaea group</taxon>
        <taxon>Halobacteria</taxon>
        <taxon>Halobacteriales</taxon>
        <taxon>Haloferacaceae</taxon>
    </lineage>
</organism>
<protein>
    <recommendedName>
        <fullName evidence="1">AtuA-like ferredoxin-fold domain-containing protein</fullName>
    </recommendedName>
</protein>
<gene>
    <name evidence="2" type="ORF">SY89_00094</name>
</gene>
<reference evidence="3" key="1">
    <citation type="submission" date="2013-11" db="EMBL/GenBank/DDBJ databases">
        <authorList>
            <person name="Hoang H.T."/>
            <person name="Killian M.L."/>
            <person name="Madson D.M."/>
            <person name="Arruda P.H.E."/>
            <person name="Sun D."/>
            <person name="Schwartz K.J."/>
            <person name="Yoon K."/>
        </authorList>
    </citation>
    <scope>NUCLEOTIDE SEQUENCE [LARGE SCALE GENOMIC DNA]</scope>
    <source>
        <strain evidence="3">CDK2</strain>
    </source>
</reference>
<evidence type="ECO:0000259" key="1">
    <source>
        <dbReference type="Pfam" id="PF23544"/>
    </source>
</evidence>
<dbReference type="RefSeq" id="WP_054582688.1">
    <property type="nucleotide sequence ID" value="NZ_LGUC01000001.1"/>
</dbReference>
<comment type="caution">
    <text evidence="2">The sequence shown here is derived from an EMBL/GenBank/DDBJ whole genome shotgun (WGS) entry which is preliminary data.</text>
</comment>
<keyword evidence="3" id="KW-1185">Reference proteome</keyword>
<evidence type="ECO:0000313" key="3">
    <source>
        <dbReference type="Proteomes" id="UP000050535"/>
    </source>
</evidence>
<dbReference type="PANTHER" id="PTHR47708">
    <property type="match status" value="1"/>
</dbReference>
<dbReference type="Proteomes" id="UP000050535">
    <property type="component" value="Unassembled WGS sequence"/>
</dbReference>
<dbReference type="EMBL" id="LGUC01000001">
    <property type="protein sequence ID" value="KPN29381.1"/>
    <property type="molecule type" value="Genomic_DNA"/>
</dbReference>
<name>A0A0P7H7L2_9EURY</name>
<sequence length="114" mass="12521">MSDDTDEEVLLADIAHGRSGDKGNRLNIGVVADDSAAYERLREQLTAAFVARQFDGLVNGSVTRYELPNINALNFLCEDALDGGGQHSLRYDTQGKTYAAALLECRLPHERTHD</sequence>
<dbReference type="InterPro" id="IPR056362">
    <property type="entry name" value="AtuA-like_ferredoxin_dom"/>
</dbReference>
<feature type="domain" description="AtuA-like ferredoxin-fold" evidence="1">
    <location>
        <begin position="10"/>
        <end position="106"/>
    </location>
</feature>
<dbReference type="Pfam" id="PF23544">
    <property type="entry name" value="AtuA_ferredoxin"/>
    <property type="match status" value="1"/>
</dbReference>
<dbReference type="PANTHER" id="PTHR47708:SF2">
    <property type="entry name" value="SI:CH73-132F6.5"/>
    <property type="match status" value="1"/>
</dbReference>
<evidence type="ECO:0000313" key="2">
    <source>
        <dbReference type="EMBL" id="KPN29381.1"/>
    </source>
</evidence>
<dbReference type="AlphaFoldDB" id="A0A0P7H7L2"/>